<reference evidence="2 3" key="1">
    <citation type="submission" date="2018-09" db="EMBL/GenBank/DDBJ databases">
        <title>Genomic Encyclopedia of Type Strains, Phase III (KMG-III): the genomes of soil and plant-associated and newly described type strains.</title>
        <authorList>
            <person name="Whitman W."/>
        </authorList>
    </citation>
    <scope>NUCLEOTIDE SEQUENCE [LARGE SCALE GENOMIC DNA]</scope>
    <source>
        <strain evidence="2 3">CECT 7938</strain>
    </source>
</reference>
<keyword evidence="1" id="KW-0812">Transmembrane</keyword>
<gene>
    <name evidence="2" type="ORF">DFQ12_0877</name>
</gene>
<accession>A0A420BH92</accession>
<keyword evidence="1" id="KW-0472">Membrane</keyword>
<feature type="transmembrane region" description="Helical" evidence="1">
    <location>
        <begin position="146"/>
        <end position="163"/>
    </location>
</feature>
<dbReference type="AlphaFoldDB" id="A0A420BH92"/>
<feature type="transmembrane region" description="Helical" evidence="1">
    <location>
        <begin position="87"/>
        <end position="106"/>
    </location>
</feature>
<feature type="transmembrane region" description="Helical" evidence="1">
    <location>
        <begin position="46"/>
        <end position="67"/>
    </location>
</feature>
<dbReference type="Pfam" id="PF10067">
    <property type="entry name" value="DUF2306"/>
    <property type="match status" value="1"/>
</dbReference>
<organism evidence="2 3">
    <name type="scientific">Sphingobacterium detergens</name>
    <dbReference type="NCBI Taxonomy" id="1145106"/>
    <lineage>
        <taxon>Bacteria</taxon>
        <taxon>Pseudomonadati</taxon>
        <taxon>Bacteroidota</taxon>
        <taxon>Sphingobacteriia</taxon>
        <taxon>Sphingobacteriales</taxon>
        <taxon>Sphingobacteriaceae</taxon>
        <taxon>Sphingobacterium</taxon>
    </lineage>
</organism>
<protein>
    <submittedName>
        <fullName evidence="2">Putative membrane protein</fullName>
    </submittedName>
</protein>
<sequence length="214" mass="24578">MLRKILWLLVAVLALIIGLYPSLYFIGESKTGILKTKPDEVFLNPFWNLSFYTHIILGGLALLIGWLQFNHKIRSKNVMLHRQIGKVYITAVLLSSVTGFHIAFYATAGLYAAFGFMTLSVIWFYTTLMAFLTIKRRQLLPHRNMMIYSYACCFAAVTLRLWLPFLNAILGDFETAYIVVAWWCWIPNLAVAYFLIQKSTKVILDKNMDTGMTL</sequence>
<dbReference type="EMBL" id="RAPY01000001">
    <property type="protein sequence ID" value="RKE56025.1"/>
    <property type="molecule type" value="Genomic_DNA"/>
</dbReference>
<feature type="transmembrane region" description="Helical" evidence="1">
    <location>
        <begin position="5"/>
        <end position="26"/>
    </location>
</feature>
<feature type="transmembrane region" description="Helical" evidence="1">
    <location>
        <begin position="112"/>
        <end position="134"/>
    </location>
</feature>
<evidence type="ECO:0000313" key="3">
    <source>
        <dbReference type="Proteomes" id="UP000286246"/>
    </source>
</evidence>
<keyword evidence="1" id="KW-1133">Transmembrane helix</keyword>
<dbReference type="Proteomes" id="UP000286246">
    <property type="component" value="Unassembled WGS sequence"/>
</dbReference>
<keyword evidence="3" id="KW-1185">Reference proteome</keyword>
<dbReference type="InterPro" id="IPR018750">
    <property type="entry name" value="DUF2306_membrane"/>
</dbReference>
<feature type="transmembrane region" description="Helical" evidence="1">
    <location>
        <begin position="175"/>
        <end position="196"/>
    </location>
</feature>
<name>A0A420BH92_SPHD1</name>
<dbReference type="RefSeq" id="WP_120257745.1">
    <property type="nucleotide sequence ID" value="NZ_RAPY01000001.1"/>
</dbReference>
<dbReference type="OrthoDB" id="6385003at2"/>
<evidence type="ECO:0000313" key="2">
    <source>
        <dbReference type="EMBL" id="RKE56025.1"/>
    </source>
</evidence>
<proteinExistence type="predicted"/>
<evidence type="ECO:0000256" key="1">
    <source>
        <dbReference type="SAM" id="Phobius"/>
    </source>
</evidence>
<comment type="caution">
    <text evidence="2">The sequence shown here is derived from an EMBL/GenBank/DDBJ whole genome shotgun (WGS) entry which is preliminary data.</text>
</comment>